<gene>
    <name evidence="4" type="primary">ycf20</name>
</gene>
<keyword evidence="3" id="KW-0472">Membrane</keyword>
<evidence type="ECO:0000256" key="3">
    <source>
        <dbReference type="SAM" id="Phobius"/>
    </source>
</evidence>
<reference evidence="4" key="1">
    <citation type="submission" date="2017-03" db="EMBL/GenBank/DDBJ databases">
        <title>The new red algal subphylum Proteorhodophytina comprises the largest and most divergent plastid genomes known.</title>
        <authorList>
            <person name="Munoz-Gomez S.A."/>
            <person name="Mejia-Franco F.G."/>
            <person name="Durnin K."/>
            <person name="Morgan C."/>
            <person name="Grisdale C.J."/>
            <person name="Archibald J.M."/>
            <person name="Slamovits C.H."/>
        </authorList>
    </citation>
    <scope>NUCLEOTIDE SEQUENCE</scope>
    <source>
        <strain evidence="4">UTEX LB2060</strain>
    </source>
</reference>
<dbReference type="PANTHER" id="PTHR33787:SF4">
    <property type="entry name" value="YCF20-LIKE PROTEIN"/>
    <property type="match status" value="1"/>
</dbReference>
<evidence type="ECO:0000256" key="2">
    <source>
        <dbReference type="ARBA" id="ARBA00021534"/>
    </source>
</evidence>
<comment type="similarity">
    <text evidence="1">Belongs to the ycf20 family.</text>
</comment>
<protein>
    <recommendedName>
        <fullName evidence="2">Uncharacterized protein ycf20</fullName>
    </recommendedName>
</protein>
<dbReference type="EMBL" id="KY709211">
    <property type="protein sequence ID" value="ARO91055.1"/>
    <property type="molecule type" value="Genomic_DNA"/>
</dbReference>
<evidence type="ECO:0000256" key="1">
    <source>
        <dbReference type="ARBA" id="ARBA00009846"/>
    </source>
</evidence>
<evidence type="ECO:0000313" key="4">
    <source>
        <dbReference type="EMBL" id="ARO91055.1"/>
    </source>
</evidence>
<keyword evidence="4" id="KW-0150">Chloroplast</keyword>
<keyword evidence="4" id="KW-0934">Plastid</keyword>
<dbReference type="Pfam" id="PF04483">
    <property type="entry name" value="DUF565"/>
    <property type="match status" value="1"/>
</dbReference>
<sequence>MKSTKLSGFYKKLIKIVSHFNNKSIAHFSINLISLLGGFFIANALATLPSQTGDWSVVVSGVLVAITELTSKIVYKFYETKNKNLFIITWINNMKIGIIYGFFVDSFKLGS</sequence>
<dbReference type="AlphaFoldDB" id="A0A1X9PU67"/>
<dbReference type="PANTHER" id="PTHR33787">
    <property type="match status" value="1"/>
</dbReference>
<feature type="transmembrane region" description="Helical" evidence="3">
    <location>
        <begin position="25"/>
        <end position="45"/>
    </location>
</feature>
<accession>A0A1X9PU67</accession>
<feature type="transmembrane region" description="Helical" evidence="3">
    <location>
        <begin position="57"/>
        <end position="78"/>
    </location>
</feature>
<name>A0A1X9PU67_9RHOD</name>
<proteinExistence type="inferred from homology"/>
<geneLocation type="chloroplast" evidence="4"/>
<keyword evidence="3" id="KW-1133">Transmembrane helix</keyword>
<dbReference type="InterPro" id="IPR007572">
    <property type="entry name" value="Uncharacterised_Ycf20"/>
</dbReference>
<keyword evidence="3" id="KW-0812">Transmembrane</keyword>
<feature type="transmembrane region" description="Helical" evidence="3">
    <location>
        <begin position="85"/>
        <end position="103"/>
    </location>
</feature>
<organism evidence="4">
    <name type="scientific">Flintiella sanguinaria</name>
    <dbReference type="NCBI Taxonomy" id="101926"/>
    <lineage>
        <taxon>Eukaryota</taxon>
        <taxon>Rhodophyta</taxon>
        <taxon>Bangiophyceae</taxon>
        <taxon>Porphyridiales</taxon>
        <taxon>Porphyridiaceae</taxon>
        <taxon>Flintiella</taxon>
    </lineage>
</organism>